<proteinExistence type="predicted"/>
<dbReference type="GO" id="GO:0006302">
    <property type="term" value="P:double-strand break repair"/>
    <property type="evidence" value="ECO:0007669"/>
    <property type="project" value="InterPro"/>
</dbReference>
<dbReference type="SUPFAM" id="SSF52540">
    <property type="entry name" value="P-loop containing nucleoside triphosphate hydrolases"/>
    <property type="match status" value="1"/>
</dbReference>
<organism evidence="5 6">
    <name type="scientific">Shimia litoralis</name>
    <dbReference type="NCBI Taxonomy" id="420403"/>
    <lineage>
        <taxon>Bacteria</taxon>
        <taxon>Pseudomonadati</taxon>
        <taxon>Pseudomonadota</taxon>
        <taxon>Alphaproteobacteria</taxon>
        <taxon>Rhodobacterales</taxon>
        <taxon>Roseobacteraceae</taxon>
    </lineage>
</organism>
<evidence type="ECO:0000259" key="3">
    <source>
        <dbReference type="Pfam" id="PF13166"/>
    </source>
</evidence>
<dbReference type="Pfam" id="PF13476">
    <property type="entry name" value="AAA_23"/>
    <property type="match status" value="1"/>
</dbReference>
<feature type="domain" description="Rad50/SbcC-type AAA" evidence="4">
    <location>
        <begin position="105"/>
        <end position="322"/>
    </location>
</feature>
<dbReference type="PANTHER" id="PTHR32182">
    <property type="entry name" value="DNA REPLICATION AND REPAIR PROTEIN RECF"/>
    <property type="match status" value="1"/>
</dbReference>
<dbReference type="OrthoDB" id="9789562at2"/>
<dbReference type="RefSeq" id="WP_138017521.1">
    <property type="nucleotide sequence ID" value="NZ_SULI01000036.1"/>
</dbReference>
<name>A0A4U7MSS9_9RHOB</name>
<feature type="domain" description="Protein CR006 P-loop" evidence="3">
    <location>
        <begin position="634"/>
        <end position="724"/>
    </location>
</feature>
<feature type="compositionally biased region" description="Polar residues" evidence="2">
    <location>
        <begin position="11"/>
        <end position="20"/>
    </location>
</feature>
<evidence type="ECO:0000313" key="5">
    <source>
        <dbReference type="EMBL" id="TKZ15853.1"/>
    </source>
</evidence>
<dbReference type="InterPro" id="IPR038729">
    <property type="entry name" value="Rad50/SbcC_AAA"/>
</dbReference>
<dbReference type="Pfam" id="PF13166">
    <property type="entry name" value="AAA_13"/>
    <property type="match status" value="1"/>
</dbReference>
<evidence type="ECO:0000313" key="6">
    <source>
        <dbReference type="Proteomes" id="UP000306575"/>
    </source>
</evidence>
<dbReference type="GO" id="GO:0000731">
    <property type="term" value="P:DNA synthesis involved in DNA repair"/>
    <property type="evidence" value="ECO:0007669"/>
    <property type="project" value="TreeGrafter"/>
</dbReference>
<accession>A0A4U7MSS9</accession>
<comment type="caution">
    <text evidence="5">The sequence shown here is derived from an EMBL/GenBank/DDBJ whole genome shotgun (WGS) entry which is preliminary data.</text>
</comment>
<dbReference type="AlphaFoldDB" id="A0A4U7MSS9"/>
<dbReference type="EMBL" id="SULI01000036">
    <property type="protein sequence ID" value="TKZ15853.1"/>
    <property type="molecule type" value="Genomic_DNA"/>
</dbReference>
<dbReference type="InterPro" id="IPR027417">
    <property type="entry name" value="P-loop_NTPase"/>
</dbReference>
<dbReference type="Proteomes" id="UP000306575">
    <property type="component" value="Unassembled WGS sequence"/>
</dbReference>
<dbReference type="InterPro" id="IPR026866">
    <property type="entry name" value="CR006_AAA"/>
</dbReference>
<feature type="region of interest" description="Disordered" evidence="2">
    <location>
        <begin position="1"/>
        <end position="20"/>
    </location>
</feature>
<dbReference type="GO" id="GO:0016887">
    <property type="term" value="F:ATP hydrolysis activity"/>
    <property type="evidence" value="ECO:0007669"/>
    <property type="project" value="InterPro"/>
</dbReference>
<evidence type="ECO:0000256" key="2">
    <source>
        <dbReference type="SAM" id="MobiDB-lite"/>
    </source>
</evidence>
<feature type="coiled-coil region" evidence="1">
    <location>
        <begin position="304"/>
        <end position="331"/>
    </location>
</feature>
<evidence type="ECO:0000259" key="4">
    <source>
        <dbReference type="Pfam" id="PF13476"/>
    </source>
</evidence>
<dbReference type="PANTHER" id="PTHR32182:SF22">
    <property type="entry name" value="ATP-DEPENDENT ENDONUCLEASE, OLD FAMILY-RELATED"/>
    <property type="match status" value="1"/>
</dbReference>
<dbReference type="Gene3D" id="3.40.50.300">
    <property type="entry name" value="P-loop containing nucleotide triphosphate hydrolases"/>
    <property type="match status" value="2"/>
</dbReference>
<keyword evidence="1" id="KW-0175">Coiled coil</keyword>
<gene>
    <name evidence="5" type="ORF">FAP39_16710</name>
</gene>
<protein>
    <submittedName>
        <fullName evidence="5">Uncharacterized protein</fullName>
    </submittedName>
</protein>
<keyword evidence="6" id="KW-1185">Reference proteome</keyword>
<evidence type="ECO:0000256" key="1">
    <source>
        <dbReference type="SAM" id="Coils"/>
    </source>
</evidence>
<reference evidence="5 6" key="1">
    <citation type="submission" date="2019-04" db="EMBL/GenBank/DDBJ databases">
        <title>Genome sequence of Pelagicola litoralis CL-ES2.</title>
        <authorList>
            <person name="Cao J."/>
        </authorList>
    </citation>
    <scope>NUCLEOTIDE SEQUENCE [LARGE SCALE GENOMIC DNA]</scope>
    <source>
        <strain evidence="5 6">CL-ES2</strain>
    </source>
</reference>
<dbReference type="CDD" id="cd00267">
    <property type="entry name" value="ABC_ATPase"/>
    <property type="match status" value="1"/>
</dbReference>
<sequence>MSSEDLPPTPTVSEDNGSSEAQVLSEIVTWSANCPAWQRDALRRLCSKDKLEQSDLDDLLEICKGEKEGNPIAADHIRDPAASNVEVSLSKLHNLEHVNALQPGETLSFNKTGLTVIYGDNGAGKSGYARVLKQACRARLPKDDIVLQNIYAAQRGIPQAEVGFRIGGQNQSVAWKQGAAADARLTAISVFDSRTAAVHVDATNDLAYTPLPLRVMAALAETCKEIKSKLDSEIRVIESQTPAILKNPECAPETEVGKLLSGLSSKTMDAKVEELAGLSETDEAQLKILAADLANDPARVARQLQTQKTHIDEAKERLRKLANAVSDASNASLGQLYEAHATARSASALVSADLFSDEPLPEVGSDVWRSLWEAARTFSNERAFPEQEFPVTGDDARCVLCHQELSPEATERLSRFESFVLDESKRREDEARNAYVSARSAMQETHISMKNIHEFVSLIRDNMADEELAMAVKRSAVMNAWRLRSILKAVGVEDALIQTPVVAVPDAEMTALAQGLGTRASGFLAEKESPERKALIAEHNDLAAHQWLGTVKTDVLEQIKRLKAVDAIKAVQKTTATNKITTLSADLATRLVTDRLRARFAQEVARLGVAEQHAIELRHARTSAGIPLFHVRMISKPDEPVGKILSEGEHRCVALAAFLADLSTVETSSGIVFDDPVSSLDHNHRDRVAERLAIESLNRQVVIFTHDIAFLVLLEEACRETRDHAAIPITYRVVSRGRDAAGFCNTEPPANVLPVQKVVTQMRNHLGNVKIHHERGDQANWRREVRSFSEQLREAWERAVEDAVSPVIKRLAKKVQTDGLIRLTVLQEQDCHDMREAYGRCSQLLHSQPGELNQRLPTPGEIEAEIAVLETWAAGIISRQEQVA</sequence>